<dbReference type="Proteomes" id="UP000078540">
    <property type="component" value="Unassembled WGS sequence"/>
</dbReference>
<dbReference type="EMBL" id="KQ976490">
    <property type="protein sequence ID" value="KYM83379.1"/>
    <property type="molecule type" value="Genomic_DNA"/>
</dbReference>
<sequence length="48" mass="5845">MRRCLINSRKLRRASCKHTTDRNRALILIARPKCIWLHYVEIPVRMRV</sequence>
<dbReference type="AlphaFoldDB" id="A0A195BGS9"/>
<evidence type="ECO:0000313" key="2">
    <source>
        <dbReference type="Proteomes" id="UP000078540"/>
    </source>
</evidence>
<gene>
    <name evidence="1" type="ORF">ALC53_06111</name>
</gene>
<protein>
    <submittedName>
        <fullName evidence="1">Uncharacterized protein</fullName>
    </submittedName>
</protein>
<organism evidence="1 2">
    <name type="scientific">Atta colombica</name>
    <dbReference type="NCBI Taxonomy" id="520822"/>
    <lineage>
        <taxon>Eukaryota</taxon>
        <taxon>Metazoa</taxon>
        <taxon>Ecdysozoa</taxon>
        <taxon>Arthropoda</taxon>
        <taxon>Hexapoda</taxon>
        <taxon>Insecta</taxon>
        <taxon>Pterygota</taxon>
        <taxon>Neoptera</taxon>
        <taxon>Endopterygota</taxon>
        <taxon>Hymenoptera</taxon>
        <taxon>Apocrita</taxon>
        <taxon>Aculeata</taxon>
        <taxon>Formicoidea</taxon>
        <taxon>Formicidae</taxon>
        <taxon>Myrmicinae</taxon>
        <taxon>Atta</taxon>
    </lineage>
</organism>
<proteinExistence type="predicted"/>
<keyword evidence="2" id="KW-1185">Reference proteome</keyword>
<evidence type="ECO:0000313" key="1">
    <source>
        <dbReference type="EMBL" id="KYM83379.1"/>
    </source>
</evidence>
<reference evidence="1 2" key="1">
    <citation type="submission" date="2015-09" db="EMBL/GenBank/DDBJ databases">
        <title>Atta colombica WGS genome.</title>
        <authorList>
            <person name="Nygaard S."/>
            <person name="Hu H."/>
            <person name="Boomsma J."/>
            <person name="Zhang G."/>
        </authorList>
    </citation>
    <scope>NUCLEOTIDE SEQUENCE [LARGE SCALE GENOMIC DNA]</scope>
    <source>
        <strain evidence="1">Treedump-2</strain>
        <tissue evidence="1">Whole body</tissue>
    </source>
</reference>
<accession>A0A195BGS9</accession>
<name>A0A195BGS9_9HYME</name>